<feature type="region of interest" description="Disordered" evidence="1">
    <location>
        <begin position="190"/>
        <end position="236"/>
    </location>
</feature>
<proteinExistence type="predicted"/>
<dbReference type="EMBL" id="PQIB02000002">
    <property type="protein sequence ID" value="RLN33379.1"/>
    <property type="molecule type" value="Genomic_DNA"/>
</dbReference>
<comment type="caution">
    <text evidence="2">The sequence shown here is derived from an EMBL/GenBank/DDBJ whole genome shotgun (WGS) entry which is preliminary data.</text>
</comment>
<accession>A0A3L6T5K9</accession>
<dbReference type="AlphaFoldDB" id="A0A3L6T5K9"/>
<reference evidence="3" key="1">
    <citation type="journal article" date="2019" name="Nat. Commun.">
        <title>The genome of broomcorn millet.</title>
        <authorList>
            <person name="Zou C."/>
            <person name="Miki D."/>
            <person name="Li D."/>
            <person name="Tang Q."/>
            <person name="Xiao L."/>
            <person name="Rajput S."/>
            <person name="Deng P."/>
            <person name="Jia W."/>
            <person name="Huang R."/>
            <person name="Zhang M."/>
            <person name="Sun Y."/>
            <person name="Hu J."/>
            <person name="Fu X."/>
            <person name="Schnable P.S."/>
            <person name="Li F."/>
            <person name="Zhang H."/>
            <person name="Feng B."/>
            <person name="Zhu X."/>
            <person name="Liu R."/>
            <person name="Schnable J.C."/>
            <person name="Zhu J.-K."/>
            <person name="Zhang H."/>
        </authorList>
    </citation>
    <scope>NUCLEOTIDE SEQUENCE [LARGE SCALE GENOMIC DNA]</scope>
</reference>
<gene>
    <name evidence="2" type="ORF">C2845_PM03G32920</name>
</gene>
<feature type="region of interest" description="Disordered" evidence="1">
    <location>
        <begin position="84"/>
        <end position="153"/>
    </location>
</feature>
<keyword evidence="3" id="KW-1185">Reference proteome</keyword>
<protein>
    <submittedName>
        <fullName evidence="2">Uncharacterized protein</fullName>
    </submittedName>
</protein>
<evidence type="ECO:0000256" key="1">
    <source>
        <dbReference type="SAM" id="MobiDB-lite"/>
    </source>
</evidence>
<evidence type="ECO:0000313" key="3">
    <source>
        <dbReference type="Proteomes" id="UP000275267"/>
    </source>
</evidence>
<dbReference type="Proteomes" id="UP000275267">
    <property type="component" value="Unassembled WGS sequence"/>
</dbReference>
<feature type="compositionally biased region" description="Gly residues" evidence="1">
    <location>
        <begin position="217"/>
        <end position="236"/>
    </location>
</feature>
<sequence>MSTAAACRRRQSVEVKLVGMQCCTSSHLAGPSSRTLVQHSQRARCARGKETGAPAAASSFLVVAPEVCAVVVQTGELLSTCELRSNESEPALPRGPTNPSRRGEREHGQGRSPTAARATRCCRRTRAPGRINRSRHPPQRINRGSSLQWGAPSSFRATRSSSFFSRTSPANSVRPCRDPVAWPRRIRWRGDARTPPPQMGGHGVAGAKRLAGRGDEGGGGGNAGVRQGFGWGRRQR</sequence>
<feature type="compositionally biased region" description="Basic residues" evidence="1">
    <location>
        <begin position="120"/>
        <end position="138"/>
    </location>
</feature>
<organism evidence="2 3">
    <name type="scientific">Panicum miliaceum</name>
    <name type="common">Proso millet</name>
    <name type="synonym">Broomcorn millet</name>
    <dbReference type="NCBI Taxonomy" id="4540"/>
    <lineage>
        <taxon>Eukaryota</taxon>
        <taxon>Viridiplantae</taxon>
        <taxon>Streptophyta</taxon>
        <taxon>Embryophyta</taxon>
        <taxon>Tracheophyta</taxon>
        <taxon>Spermatophyta</taxon>
        <taxon>Magnoliopsida</taxon>
        <taxon>Liliopsida</taxon>
        <taxon>Poales</taxon>
        <taxon>Poaceae</taxon>
        <taxon>PACMAD clade</taxon>
        <taxon>Panicoideae</taxon>
        <taxon>Panicodae</taxon>
        <taxon>Paniceae</taxon>
        <taxon>Panicinae</taxon>
        <taxon>Panicum</taxon>
        <taxon>Panicum sect. Panicum</taxon>
    </lineage>
</organism>
<name>A0A3L6T5K9_PANMI</name>
<evidence type="ECO:0000313" key="2">
    <source>
        <dbReference type="EMBL" id="RLN33379.1"/>
    </source>
</evidence>